<dbReference type="InterPro" id="IPR001352">
    <property type="entry name" value="RNase_HII/HIII"/>
</dbReference>
<keyword evidence="8 11" id="KW-0255">Endonuclease</keyword>
<comment type="caution">
    <text evidence="10">Lacks conserved residue(s) required for the propagation of feature annotation.</text>
</comment>
<dbReference type="InterPro" id="IPR012295">
    <property type="entry name" value="TBP_dom_sf"/>
</dbReference>
<feature type="domain" description="RNase H type-2" evidence="12">
    <location>
        <begin position="85"/>
        <end position="300"/>
    </location>
</feature>
<dbReference type="GO" id="GO:0005737">
    <property type="term" value="C:cytoplasm"/>
    <property type="evidence" value="ECO:0007669"/>
    <property type="project" value="UniProtKB-SubCell"/>
</dbReference>
<evidence type="ECO:0000256" key="3">
    <source>
        <dbReference type="ARBA" id="ARBA00004496"/>
    </source>
</evidence>
<dbReference type="STRING" id="322505.SAMN04487836_14111"/>
<dbReference type="GeneID" id="54120369"/>
<dbReference type="Pfam" id="PF01351">
    <property type="entry name" value="RNase_HII"/>
    <property type="match status" value="1"/>
</dbReference>
<evidence type="ECO:0000256" key="2">
    <source>
        <dbReference type="ARBA" id="ARBA00004065"/>
    </source>
</evidence>
<accession>A0A1H6X220</accession>
<keyword evidence="6 11" id="KW-0540">Nuclease</keyword>
<dbReference type="InterPro" id="IPR024567">
    <property type="entry name" value="RNase_HII/HIII_dom"/>
</dbReference>
<dbReference type="EMBL" id="FNYK01000079">
    <property type="protein sequence ID" value="SEJ23078.1"/>
    <property type="molecule type" value="Genomic_DNA"/>
</dbReference>
<dbReference type="RefSeq" id="WP_033162971.1">
    <property type="nucleotide sequence ID" value="NZ_CACVPP010000003.1"/>
</dbReference>
<evidence type="ECO:0000256" key="7">
    <source>
        <dbReference type="ARBA" id="ARBA00022723"/>
    </source>
</evidence>
<evidence type="ECO:0000256" key="11">
    <source>
        <dbReference type="RuleBase" id="RU003515"/>
    </source>
</evidence>
<evidence type="ECO:0000256" key="6">
    <source>
        <dbReference type="ARBA" id="ARBA00022722"/>
    </source>
</evidence>
<evidence type="ECO:0000256" key="4">
    <source>
        <dbReference type="ARBA" id="ARBA00008378"/>
    </source>
</evidence>
<evidence type="ECO:0000313" key="13">
    <source>
        <dbReference type="EMBL" id="SEJ23078.1"/>
    </source>
</evidence>
<dbReference type="EC" id="3.1.26.4" evidence="11"/>
<dbReference type="SUPFAM" id="SSF53098">
    <property type="entry name" value="Ribonuclease H-like"/>
    <property type="match status" value="1"/>
</dbReference>
<sequence length="302" mass="34463">MEPISFKITQATLKKMNKFYDSQMVPFEEGQFLLKAQTIDCDIEVSNELIATFRGENAIHEAVHWSKKLAKKIEKEKESHALCLHHHIGAAETGSNDYIGPLCVVACYVDEENIEFIKNLNITDVESLTNQEVVDYAKLLRERVITSLLVLDNSHYNKMIDNGLNQANIRARLINQALVNVLQKAKKNVEFKVIERYISPKTYFNYLKNEVIVVKDLMFEEHADQQYLAVLAAEIISRYAYLSYYASMTKSLKIKLARGSGSNVDAVVVNIAEKYGEKILTKVVKLNFTDTKKVKSMLKEKS</sequence>
<dbReference type="PANTHER" id="PTHR10954">
    <property type="entry name" value="RIBONUCLEASE H2 SUBUNIT A"/>
    <property type="match status" value="1"/>
</dbReference>
<dbReference type="Proteomes" id="UP000183028">
    <property type="component" value="Unassembled WGS sequence"/>
</dbReference>
<organism evidence="13 14">
    <name type="scientific">Sharpea azabuensis</name>
    <dbReference type="NCBI Taxonomy" id="322505"/>
    <lineage>
        <taxon>Bacteria</taxon>
        <taxon>Bacillati</taxon>
        <taxon>Bacillota</taxon>
        <taxon>Erysipelotrichia</taxon>
        <taxon>Erysipelotrichales</taxon>
        <taxon>Coprobacillaceae</taxon>
        <taxon>Sharpea</taxon>
    </lineage>
</organism>
<dbReference type="PANTHER" id="PTHR10954:SF23">
    <property type="entry name" value="RIBONUCLEASE"/>
    <property type="match status" value="1"/>
</dbReference>
<keyword evidence="14" id="KW-1185">Reference proteome</keyword>
<gene>
    <name evidence="13" type="ORF">SAMN04487834_10798</name>
</gene>
<dbReference type="PROSITE" id="PS51975">
    <property type="entry name" value="RNASE_H_2"/>
    <property type="match status" value="1"/>
</dbReference>
<protein>
    <recommendedName>
        <fullName evidence="11">Ribonuclease</fullName>
        <ecNumber evidence="11">3.1.26.4</ecNumber>
    </recommendedName>
</protein>
<comment type="catalytic activity">
    <reaction evidence="1 11">
        <text>Endonucleolytic cleavage to 5'-phosphomonoester.</text>
        <dbReference type="EC" id="3.1.26.4"/>
    </reaction>
</comment>
<evidence type="ECO:0000256" key="5">
    <source>
        <dbReference type="ARBA" id="ARBA00022490"/>
    </source>
</evidence>
<dbReference type="GO" id="GO:0032299">
    <property type="term" value="C:ribonuclease H2 complex"/>
    <property type="evidence" value="ECO:0007669"/>
    <property type="project" value="TreeGrafter"/>
</dbReference>
<dbReference type="CDD" id="cd06590">
    <property type="entry name" value="RNase_HII_bacteria_HIII_like"/>
    <property type="match status" value="1"/>
</dbReference>
<keyword evidence="5" id="KW-0963">Cytoplasm</keyword>
<evidence type="ECO:0000256" key="9">
    <source>
        <dbReference type="ARBA" id="ARBA00022801"/>
    </source>
</evidence>
<comment type="subcellular location">
    <subcellularLocation>
        <location evidence="3">Cytoplasm</location>
    </subcellularLocation>
</comment>
<comment type="function">
    <text evidence="2 11">Endonuclease that specifically degrades the RNA of RNA-DNA hybrids.</text>
</comment>
<keyword evidence="9 11" id="KW-0378">Hydrolase</keyword>
<dbReference type="GO" id="GO:0043137">
    <property type="term" value="P:DNA replication, removal of RNA primer"/>
    <property type="evidence" value="ECO:0007669"/>
    <property type="project" value="TreeGrafter"/>
</dbReference>
<dbReference type="OrthoDB" id="9777935at2"/>
<evidence type="ECO:0000313" key="14">
    <source>
        <dbReference type="Proteomes" id="UP000183028"/>
    </source>
</evidence>
<dbReference type="AlphaFoldDB" id="A0A1H6X220"/>
<evidence type="ECO:0000256" key="1">
    <source>
        <dbReference type="ARBA" id="ARBA00000077"/>
    </source>
</evidence>
<reference evidence="14" key="1">
    <citation type="submission" date="2016-10" db="EMBL/GenBank/DDBJ databases">
        <authorList>
            <person name="Varghese N."/>
        </authorList>
    </citation>
    <scope>NUCLEOTIDE SEQUENCE [LARGE SCALE GENOMIC DNA]</scope>
    <source>
        <strain evidence="14">DSM 20406</strain>
    </source>
</reference>
<dbReference type="GO" id="GO:0046872">
    <property type="term" value="F:metal ion binding"/>
    <property type="evidence" value="ECO:0007669"/>
    <property type="project" value="UniProtKB-KW"/>
</dbReference>
<evidence type="ECO:0000256" key="8">
    <source>
        <dbReference type="ARBA" id="ARBA00022759"/>
    </source>
</evidence>
<proteinExistence type="inferred from homology"/>
<evidence type="ECO:0000256" key="10">
    <source>
        <dbReference type="PROSITE-ProRule" id="PRU01319"/>
    </source>
</evidence>
<dbReference type="InterPro" id="IPR036397">
    <property type="entry name" value="RNaseH_sf"/>
</dbReference>
<evidence type="ECO:0000259" key="12">
    <source>
        <dbReference type="PROSITE" id="PS51975"/>
    </source>
</evidence>
<dbReference type="GO" id="GO:0003723">
    <property type="term" value="F:RNA binding"/>
    <property type="evidence" value="ECO:0007669"/>
    <property type="project" value="UniProtKB-UniRule"/>
</dbReference>
<dbReference type="GO" id="GO:0004523">
    <property type="term" value="F:RNA-DNA hybrid ribonuclease activity"/>
    <property type="evidence" value="ECO:0007669"/>
    <property type="project" value="UniProtKB-EC"/>
</dbReference>
<dbReference type="eggNOG" id="COG1039">
    <property type="taxonomic scope" value="Bacteria"/>
</dbReference>
<dbReference type="GO" id="GO:0006298">
    <property type="term" value="P:mismatch repair"/>
    <property type="evidence" value="ECO:0007669"/>
    <property type="project" value="TreeGrafter"/>
</dbReference>
<dbReference type="InterPro" id="IPR012337">
    <property type="entry name" value="RNaseH-like_sf"/>
</dbReference>
<comment type="similarity">
    <text evidence="4">Belongs to the RNase HII family. RnhC subfamily.</text>
</comment>
<dbReference type="Gene3D" id="3.30.310.10">
    <property type="entry name" value="TATA-Binding Protein"/>
    <property type="match status" value="1"/>
</dbReference>
<keyword evidence="7" id="KW-0479">Metal-binding</keyword>
<name>A0A1H6X220_9FIRM</name>
<dbReference type="Gene3D" id="3.30.420.10">
    <property type="entry name" value="Ribonuclease H-like superfamily/Ribonuclease H"/>
    <property type="match status" value="1"/>
</dbReference>